<dbReference type="Gene3D" id="1.10.10.10">
    <property type="entry name" value="Winged helix-like DNA-binding domain superfamily/Winged helix DNA-binding domain"/>
    <property type="match status" value="1"/>
</dbReference>
<protein>
    <submittedName>
        <fullName evidence="6">GAF and ANTAR domain-containing protein</fullName>
    </submittedName>
</protein>
<dbReference type="GO" id="GO:0003723">
    <property type="term" value="F:RNA binding"/>
    <property type="evidence" value="ECO:0007669"/>
    <property type="project" value="InterPro"/>
</dbReference>
<dbReference type="PROSITE" id="PS50921">
    <property type="entry name" value="ANTAR"/>
    <property type="match status" value="1"/>
</dbReference>
<dbReference type="PIRSF" id="PIRSF036625">
    <property type="entry name" value="GAF_ANTAR"/>
    <property type="match status" value="1"/>
</dbReference>
<dbReference type="Pfam" id="PF13185">
    <property type="entry name" value="GAF_2"/>
    <property type="match status" value="1"/>
</dbReference>
<dbReference type="Pfam" id="PF03861">
    <property type="entry name" value="ANTAR"/>
    <property type="match status" value="1"/>
</dbReference>
<evidence type="ECO:0000313" key="6">
    <source>
        <dbReference type="EMBL" id="QKW47976.1"/>
    </source>
</evidence>
<evidence type="ECO:0000313" key="7">
    <source>
        <dbReference type="Proteomes" id="UP000509345"/>
    </source>
</evidence>
<organism evidence="6 7">
    <name type="scientific">Streptomyces microflavus</name>
    <name type="common">Streptomyces lipmanii</name>
    <dbReference type="NCBI Taxonomy" id="1919"/>
    <lineage>
        <taxon>Bacteria</taxon>
        <taxon>Bacillati</taxon>
        <taxon>Actinomycetota</taxon>
        <taxon>Actinomycetes</taxon>
        <taxon>Kitasatosporales</taxon>
        <taxon>Streptomycetaceae</taxon>
        <taxon>Streptomyces</taxon>
    </lineage>
</organism>
<sequence>MSREQQLTDVFLNTADSLVSDFDILDFLQQFTVHCAALLDVATAGVLLGDERGRLQLLAASDENTRMLEVFAARHEQSPCVECYRSGQPVPHIDLTEPDALRRWPEFTKAARERGFAAVHAFPLRLRGDVVGALGLFRTTPDPLGQQDVLLAQAMADMATIAVLQQRTLAQSETERSQLQYALTSRVIVEQAKGVLAERWQVNMDDAFTAMRSYARNHQLRLTEIAKEIAEGTLDTDQIPSPAT</sequence>
<dbReference type="GO" id="GO:0016301">
    <property type="term" value="F:kinase activity"/>
    <property type="evidence" value="ECO:0007669"/>
    <property type="project" value="UniProtKB-KW"/>
</dbReference>
<dbReference type="InterPro" id="IPR012074">
    <property type="entry name" value="GAF_ANTAR"/>
</dbReference>
<dbReference type="InterPro" id="IPR036388">
    <property type="entry name" value="WH-like_DNA-bd_sf"/>
</dbReference>
<proteinExistence type="predicted"/>
<dbReference type="RefSeq" id="WP_176145848.1">
    <property type="nucleotide sequence ID" value="NZ_CP054927.1"/>
</dbReference>
<gene>
    <name evidence="6" type="ORF">HUT09_36355</name>
</gene>
<dbReference type="InterPro" id="IPR003018">
    <property type="entry name" value="GAF"/>
</dbReference>
<geneLocation type="plasmid" evidence="6 7">
    <name>unnamed1</name>
</geneLocation>
<dbReference type="SUPFAM" id="SSF52172">
    <property type="entry name" value="CheY-like"/>
    <property type="match status" value="1"/>
</dbReference>
<dbReference type="SMART" id="SM00065">
    <property type="entry name" value="GAF"/>
    <property type="match status" value="1"/>
</dbReference>
<name>A0A7H8N0R5_STRMI</name>
<keyword evidence="2" id="KW-0418">Kinase</keyword>
<dbReference type="GeneID" id="87636739"/>
<feature type="domain" description="ANTAR" evidence="5">
    <location>
        <begin position="169"/>
        <end position="230"/>
    </location>
</feature>
<evidence type="ECO:0000256" key="4">
    <source>
        <dbReference type="ARBA" id="ARBA00023163"/>
    </source>
</evidence>
<keyword evidence="4" id="KW-0804">Transcription</keyword>
<dbReference type="AlphaFoldDB" id="A0A7H8N0R5"/>
<dbReference type="InterPro" id="IPR011006">
    <property type="entry name" value="CheY-like_superfamily"/>
</dbReference>
<evidence type="ECO:0000256" key="3">
    <source>
        <dbReference type="ARBA" id="ARBA00023015"/>
    </source>
</evidence>
<dbReference type="Gene3D" id="3.30.450.40">
    <property type="match status" value="1"/>
</dbReference>
<dbReference type="Proteomes" id="UP000509345">
    <property type="component" value="Plasmid unnamed1"/>
</dbReference>
<dbReference type="SMART" id="SM01012">
    <property type="entry name" value="ANTAR"/>
    <property type="match status" value="1"/>
</dbReference>
<keyword evidence="1" id="KW-0808">Transferase</keyword>
<keyword evidence="3" id="KW-0805">Transcription regulation</keyword>
<keyword evidence="6" id="KW-0614">Plasmid</keyword>
<evidence type="ECO:0000259" key="5">
    <source>
        <dbReference type="PROSITE" id="PS50921"/>
    </source>
</evidence>
<dbReference type="EMBL" id="CP054927">
    <property type="protein sequence ID" value="QKW47976.1"/>
    <property type="molecule type" value="Genomic_DNA"/>
</dbReference>
<accession>A0A7H8N0R5</accession>
<reference evidence="6 7" key="1">
    <citation type="submission" date="2020-06" db="EMBL/GenBank/DDBJ databases">
        <title>Genome mining for natural products.</title>
        <authorList>
            <person name="Zhang B."/>
            <person name="Shi J."/>
            <person name="Ge H."/>
        </authorList>
    </citation>
    <scope>NUCLEOTIDE SEQUENCE [LARGE SCALE GENOMIC DNA]</scope>
    <source>
        <strain evidence="6 7">NA06532</strain>
        <plasmid evidence="6 7">unnamed1</plasmid>
    </source>
</reference>
<dbReference type="SUPFAM" id="SSF55781">
    <property type="entry name" value="GAF domain-like"/>
    <property type="match status" value="1"/>
</dbReference>
<evidence type="ECO:0000256" key="2">
    <source>
        <dbReference type="ARBA" id="ARBA00022777"/>
    </source>
</evidence>
<evidence type="ECO:0000256" key="1">
    <source>
        <dbReference type="ARBA" id="ARBA00022679"/>
    </source>
</evidence>
<dbReference type="InterPro" id="IPR029016">
    <property type="entry name" value="GAF-like_dom_sf"/>
</dbReference>
<dbReference type="InterPro" id="IPR005561">
    <property type="entry name" value="ANTAR"/>
</dbReference>